<dbReference type="AlphaFoldDB" id="A0A0E9V046"/>
<reference evidence="2" key="2">
    <citation type="journal article" date="2015" name="Fish Shellfish Immunol.">
        <title>Early steps in the European eel (Anguilla anguilla)-Vibrio vulnificus interaction in the gills: Role of the RtxA13 toxin.</title>
        <authorList>
            <person name="Callol A."/>
            <person name="Pajuelo D."/>
            <person name="Ebbesson L."/>
            <person name="Teles M."/>
            <person name="MacKenzie S."/>
            <person name="Amaro C."/>
        </authorList>
    </citation>
    <scope>NUCLEOTIDE SEQUENCE</scope>
</reference>
<protein>
    <submittedName>
        <fullName evidence="2">Uncharacterized protein</fullName>
    </submittedName>
</protein>
<organism evidence="2">
    <name type="scientific">Anguilla anguilla</name>
    <name type="common">European freshwater eel</name>
    <name type="synonym">Muraena anguilla</name>
    <dbReference type="NCBI Taxonomy" id="7936"/>
    <lineage>
        <taxon>Eukaryota</taxon>
        <taxon>Metazoa</taxon>
        <taxon>Chordata</taxon>
        <taxon>Craniata</taxon>
        <taxon>Vertebrata</taxon>
        <taxon>Euteleostomi</taxon>
        <taxon>Actinopterygii</taxon>
        <taxon>Neopterygii</taxon>
        <taxon>Teleostei</taxon>
        <taxon>Anguilliformes</taxon>
        <taxon>Anguillidae</taxon>
        <taxon>Anguilla</taxon>
    </lineage>
</organism>
<proteinExistence type="predicted"/>
<name>A0A0E9V046_ANGAN</name>
<sequence>MSTRLPLQRPGFDPRQQWSDVPMNTIGSVCGWGCES</sequence>
<reference evidence="2" key="1">
    <citation type="submission" date="2014-11" db="EMBL/GenBank/DDBJ databases">
        <authorList>
            <person name="Amaro Gonzalez C."/>
        </authorList>
    </citation>
    <scope>NUCLEOTIDE SEQUENCE</scope>
</reference>
<evidence type="ECO:0000256" key="1">
    <source>
        <dbReference type="SAM" id="MobiDB-lite"/>
    </source>
</evidence>
<accession>A0A0E9V046</accession>
<feature type="region of interest" description="Disordered" evidence="1">
    <location>
        <begin position="1"/>
        <end position="20"/>
    </location>
</feature>
<evidence type="ECO:0000313" key="2">
    <source>
        <dbReference type="EMBL" id="JAH70623.1"/>
    </source>
</evidence>
<dbReference type="EMBL" id="GBXM01037954">
    <property type="protein sequence ID" value="JAH70623.1"/>
    <property type="molecule type" value="Transcribed_RNA"/>
</dbReference>